<accession>A0A3A9AKV0</accession>
<gene>
    <name evidence="2" type="ORF">D7V94_20010</name>
</gene>
<dbReference type="Pfam" id="PF01047">
    <property type="entry name" value="MarR"/>
    <property type="match status" value="1"/>
</dbReference>
<dbReference type="InterPro" id="IPR036388">
    <property type="entry name" value="WH-like_DNA-bd_sf"/>
</dbReference>
<dbReference type="EMBL" id="RAYQ01000033">
    <property type="protein sequence ID" value="RKI88031.1"/>
    <property type="molecule type" value="Genomic_DNA"/>
</dbReference>
<evidence type="ECO:0000313" key="2">
    <source>
        <dbReference type="EMBL" id="RKI88031.1"/>
    </source>
</evidence>
<evidence type="ECO:0000259" key="1">
    <source>
        <dbReference type="Pfam" id="PF01047"/>
    </source>
</evidence>
<name>A0A3A9AKV0_9FIRM</name>
<keyword evidence="3" id="KW-1185">Reference proteome</keyword>
<reference evidence="2 3" key="1">
    <citation type="submission" date="2018-09" db="EMBL/GenBank/DDBJ databases">
        <title>Murine metabolic-syndrome-specific gut microbial biobank.</title>
        <authorList>
            <person name="Liu C."/>
        </authorList>
    </citation>
    <scope>NUCLEOTIDE SEQUENCE [LARGE SCALE GENOMIC DNA]</scope>
    <source>
        <strain evidence="2 3">0.1xD8-82</strain>
    </source>
</reference>
<dbReference type="Proteomes" id="UP000280696">
    <property type="component" value="Unassembled WGS sequence"/>
</dbReference>
<dbReference type="AlphaFoldDB" id="A0A3A9AKV0"/>
<dbReference type="Gene3D" id="1.10.10.10">
    <property type="entry name" value="Winged helix-like DNA-binding domain superfamily/Winged helix DNA-binding domain"/>
    <property type="match status" value="1"/>
</dbReference>
<dbReference type="RefSeq" id="WP_120472069.1">
    <property type="nucleotide sequence ID" value="NZ_RAYQ01000033.1"/>
</dbReference>
<evidence type="ECO:0000313" key="3">
    <source>
        <dbReference type="Proteomes" id="UP000280696"/>
    </source>
</evidence>
<organism evidence="2 3">
    <name type="scientific">Parablautia intestinalis</name>
    <dbReference type="NCBI Taxonomy" id="2320100"/>
    <lineage>
        <taxon>Bacteria</taxon>
        <taxon>Bacillati</taxon>
        <taxon>Bacillota</taxon>
        <taxon>Clostridia</taxon>
        <taxon>Lachnospirales</taxon>
        <taxon>Lachnospiraceae</taxon>
        <taxon>Parablautia</taxon>
    </lineage>
</organism>
<protein>
    <submittedName>
        <fullName evidence="2">MarR family transcriptional regulator</fullName>
    </submittedName>
</protein>
<proteinExistence type="predicted"/>
<feature type="domain" description="HTH marR-type" evidence="1">
    <location>
        <begin position="11"/>
        <end position="53"/>
    </location>
</feature>
<dbReference type="OrthoDB" id="5419426at2"/>
<dbReference type="InterPro" id="IPR036390">
    <property type="entry name" value="WH_DNA-bd_sf"/>
</dbReference>
<sequence length="63" mass="7326">MNKGYLGTNFSWPESRVLFEIYTNQGINATELCEHLNMDKSYVSRILAKLEKKVYSEKTCFGE</sequence>
<dbReference type="InterPro" id="IPR000835">
    <property type="entry name" value="HTH_MarR-typ"/>
</dbReference>
<comment type="caution">
    <text evidence="2">The sequence shown here is derived from an EMBL/GenBank/DDBJ whole genome shotgun (WGS) entry which is preliminary data.</text>
</comment>
<dbReference type="GO" id="GO:0003700">
    <property type="term" value="F:DNA-binding transcription factor activity"/>
    <property type="evidence" value="ECO:0007669"/>
    <property type="project" value="InterPro"/>
</dbReference>
<dbReference type="SUPFAM" id="SSF46785">
    <property type="entry name" value="Winged helix' DNA-binding domain"/>
    <property type="match status" value="1"/>
</dbReference>